<dbReference type="EMBL" id="PVWK01000074">
    <property type="protein sequence ID" value="PSB28773.1"/>
    <property type="molecule type" value="Genomic_DNA"/>
</dbReference>
<dbReference type="InterPro" id="IPR050229">
    <property type="entry name" value="GlpE_sulfurtransferase"/>
</dbReference>
<protein>
    <submittedName>
        <fullName evidence="2">Rhodanese-like domain-containing protein</fullName>
    </submittedName>
</protein>
<dbReference type="Gene3D" id="3.40.250.10">
    <property type="entry name" value="Rhodanese-like domain"/>
    <property type="match status" value="1"/>
</dbReference>
<dbReference type="OrthoDB" id="513390at2"/>
<evidence type="ECO:0000259" key="1">
    <source>
        <dbReference type="PROSITE" id="PS50206"/>
    </source>
</evidence>
<dbReference type="Proteomes" id="UP000239576">
    <property type="component" value="Unassembled WGS sequence"/>
</dbReference>
<dbReference type="Pfam" id="PF00581">
    <property type="entry name" value="Rhodanese"/>
    <property type="match status" value="1"/>
</dbReference>
<organism evidence="2 3">
    <name type="scientific">Stenomitos frigidus ULC18</name>
    <dbReference type="NCBI Taxonomy" id="2107698"/>
    <lineage>
        <taxon>Bacteria</taxon>
        <taxon>Bacillati</taxon>
        <taxon>Cyanobacteriota</taxon>
        <taxon>Cyanophyceae</taxon>
        <taxon>Leptolyngbyales</taxon>
        <taxon>Leptolyngbyaceae</taxon>
        <taxon>Stenomitos</taxon>
    </lineage>
</organism>
<keyword evidence="3" id="KW-1185">Reference proteome</keyword>
<dbReference type="InterPro" id="IPR036873">
    <property type="entry name" value="Rhodanese-like_dom_sf"/>
</dbReference>
<dbReference type="PANTHER" id="PTHR43031">
    <property type="entry name" value="FAD-DEPENDENT OXIDOREDUCTASE"/>
    <property type="match status" value="1"/>
</dbReference>
<name>A0A2T1E7S3_9CYAN</name>
<evidence type="ECO:0000313" key="3">
    <source>
        <dbReference type="Proteomes" id="UP000239576"/>
    </source>
</evidence>
<comment type="caution">
    <text evidence="2">The sequence shown here is derived from an EMBL/GenBank/DDBJ whole genome shotgun (WGS) entry which is preliminary data.</text>
</comment>
<reference evidence="3" key="1">
    <citation type="submission" date="2018-02" db="EMBL/GenBank/DDBJ databases">
        <authorList>
            <person name="Moore K."/>
            <person name="Momper L."/>
        </authorList>
    </citation>
    <scope>NUCLEOTIDE SEQUENCE [LARGE SCALE GENOMIC DNA]</scope>
    <source>
        <strain evidence="3">ULC18</strain>
    </source>
</reference>
<evidence type="ECO:0000313" key="2">
    <source>
        <dbReference type="EMBL" id="PSB28773.1"/>
    </source>
</evidence>
<reference evidence="2 3" key="2">
    <citation type="submission" date="2018-03" db="EMBL/GenBank/DDBJ databases">
        <title>The ancient ancestry and fast evolution of plastids.</title>
        <authorList>
            <person name="Moore K.R."/>
            <person name="Magnabosco C."/>
            <person name="Momper L."/>
            <person name="Gold D.A."/>
            <person name="Bosak T."/>
            <person name="Fournier G.P."/>
        </authorList>
    </citation>
    <scope>NUCLEOTIDE SEQUENCE [LARGE SCALE GENOMIC DNA]</scope>
    <source>
        <strain evidence="2 3">ULC18</strain>
    </source>
</reference>
<dbReference type="PANTHER" id="PTHR43031:SF1">
    <property type="entry name" value="PYRIDINE NUCLEOTIDE-DISULPHIDE OXIDOREDUCTASE"/>
    <property type="match status" value="1"/>
</dbReference>
<gene>
    <name evidence="2" type="ORF">C7B82_12650</name>
</gene>
<feature type="domain" description="Rhodanese" evidence="1">
    <location>
        <begin position="30"/>
        <end position="119"/>
    </location>
</feature>
<dbReference type="SUPFAM" id="SSF52821">
    <property type="entry name" value="Rhodanese/Cell cycle control phosphatase"/>
    <property type="match status" value="1"/>
</dbReference>
<dbReference type="InterPro" id="IPR001763">
    <property type="entry name" value="Rhodanese-like_dom"/>
</dbReference>
<sequence length="126" mass="13999">MHHLFGIIPLPPPLQAQSLVYDLKARLDWGKPALTILDVRDRSLFNASHISGALSMPVHELIDRARTSLPLNRDLYIYGETDEESAEIANQLRAAGYRHVSEIRGGVSAWKAVGFPIDSVLTRAEI</sequence>
<accession>A0A2T1E7S3</accession>
<dbReference type="CDD" id="cd00158">
    <property type="entry name" value="RHOD"/>
    <property type="match status" value="1"/>
</dbReference>
<proteinExistence type="predicted"/>
<dbReference type="AlphaFoldDB" id="A0A2T1E7S3"/>
<dbReference type="PROSITE" id="PS50206">
    <property type="entry name" value="RHODANESE_3"/>
    <property type="match status" value="1"/>
</dbReference>
<dbReference type="RefSeq" id="WP_106256656.1">
    <property type="nucleotide sequence ID" value="NZ_CAWNSW010000088.1"/>
</dbReference>
<dbReference type="SMART" id="SM00450">
    <property type="entry name" value="RHOD"/>
    <property type="match status" value="1"/>
</dbReference>